<sequence>MENAKCREHMYSNTECGDNCSVVLLQTLVKLIAAAKLSIALCMYHLTLKQITDELINARSRGVVVQIITDSVTVKMEHSKIKLLKHKCGFDVRTPSYKNSFMHHKYCVIDATDLNLRKMFLGSLNLTLQGCVANFEFVVITNNPQMIQHYNDEFQLLWNDFEDSENNTL</sequence>
<protein>
    <recommendedName>
        <fullName evidence="5">Mitochondrial cardiolipin hydrolase</fullName>
    </recommendedName>
    <alternativeName>
        <fullName evidence="6">Mitochondrial phospholipase</fullName>
    </alternativeName>
</protein>
<evidence type="ECO:0000256" key="5">
    <source>
        <dbReference type="ARBA" id="ARBA00040549"/>
    </source>
</evidence>
<proteinExistence type="inferred from homology"/>
<reference evidence="8 9" key="1">
    <citation type="submission" date="2017-03" db="EMBL/GenBank/DDBJ databases">
        <title>Genome of the blue death feigning beetle - Asbolus verrucosus.</title>
        <authorList>
            <person name="Rider S.D."/>
        </authorList>
    </citation>
    <scope>NUCLEOTIDE SEQUENCE [LARGE SCALE GENOMIC DNA]</scope>
    <source>
        <strain evidence="8">Butters</strain>
        <tissue evidence="8">Head and leg muscle</tissue>
    </source>
</reference>
<gene>
    <name evidence="8" type="ORF">BDFB_011573</name>
</gene>
<dbReference type="GO" id="GO:0016891">
    <property type="term" value="F:RNA endonuclease activity producing 5'-phosphomonoesters, hydrolytic mechanism"/>
    <property type="evidence" value="ECO:0007669"/>
    <property type="project" value="TreeGrafter"/>
</dbReference>
<dbReference type="InterPro" id="IPR001736">
    <property type="entry name" value="PLipase_D/transphosphatidylase"/>
</dbReference>
<evidence type="ECO:0000313" key="8">
    <source>
        <dbReference type="EMBL" id="RZB41644.1"/>
    </source>
</evidence>
<feature type="domain" description="PLD phosphodiesterase" evidence="7">
    <location>
        <begin position="98"/>
        <end position="130"/>
    </location>
</feature>
<dbReference type="Gene3D" id="3.30.870.10">
    <property type="entry name" value="Endonuclease Chain A"/>
    <property type="match status" value="1"/>
</dbReference>
<dbReference type="PROSITE" id="PS50035">
    <property type="entry name" value="PLD"/>
    <property type="match status" value="1"/>
</dbReference>
<evidence type="ECO:0000256" key="4">
    <source>
        <dbReference type="ARBA" id="ARBA00038012"/>
    </source>
</evidence>
<evidence type="ECO:0000256" key="2">
    <source>
        <dbReference type="ARBA" id="ARBA00022963"/>
    </source>
</evidence>
<organism evidence="8 9">
    <name type="scientific">Asbolus verrucosus</name>
    <name type="common">Desert ironclad beetle</name>
    <dbReference type="NCBI Taxonomy" id="1661398"/>
    <lineage>
        <taxon>Eukaryota</taxon>
        <taxon>Metazoa</taxon>
        <taxon>Ecdysozoa</taxon>
        <taxon>Arthropoda</taxon>
        <taxon>Hexapoda</taxon>
        <taxon>Insecta</taxon>
        <taxon>Pterygota</taxon>
        <taxon>Neoptera</taxon>
        <taxon>Endopterygota</taxon>
        <taxon>Coleoptera</taxon>
        <taxon>Polyphaga</taxon>
        <taxon>Cucujiformia</taxon>
        <taxon>Tenebrionidae</taxon>
        <taxon>Pimeliinae</taxon>
        <taxon>Asbolus</taxon>
    </lineage>
</organism>
<dbReference type="GO" id="GO:0016042">
    <property type="term" value="P:lipid catabolic process"/>
    <property type="evidence" value="ECO:0007669"/>
    <property type="project" value="UniProtKB-KW"/>
</dbReference>
<dbReference type="InterPro" id="IPR051406">
    <property type="entry name" value="PLD_domain"/>
</dbReference>
<keyword evidence="9" id="KW-1185">Reference proteome</keyword>
<accession>A0A482VE39</accession>
<keyword evidence="2" id="KW-0442">Lipid degradation</keyword>
<dbReference type="AlphaFoldDB" id="A0A482VE39"/>
<evidence type="ECO:0000256" key="6">
    <source>
        <dbReference type="ARBA" id="ARBA00043167"/>
    </source>
</evidence>
<dbReference type="Pfam" id="PF13091">
    <property type="entry name" value="PLDc_2"/>
    <property type="match status" value="1"/>
</dbReference>
<comment type="similarity">
    <text evidence="4">Belongs to the phospholipase D family. MitoPLD/Zucchini subfamily.</text>
</comment>
<comment type="caution">
    <text evidence="8">The sequence shown here is derived from an EMBL/GenBank/DDBJ whole genome shotgun (WGS) entry which is preliminary data.</text>
</comment>
<dbReference type="SUPFAM" id="SSF56024">
    <property type="entry name" value="Phospholipase D/nuclease"/>
    <property type="match status" value="1"/>
</dbReference>
<dbReference type="STRING" id="1661398.A0A482VE39"/>
<dbReference type="OrthoDB" id="5205528at2759"/>
<keyword evidence="1 8" id="KW-0378">Hydrolase</keyword>
<dbReference type="PANTHER" id="PTHR43856">
    <property type="entry name" value="CARDIOLIPIN HYDROLASE"/>
    <property type="match status" value="1"/>
</dbReference>
<dbReference type="InterPro" id="IPR025202">
    <property type="entry name" value="PLD-like_dom"/>
</dbReference>
<dbReference type="GO" id="GO:0034587">
    <property type="term" value="P:piRNA processing"/>
    <property type="evidence" value="ECO:0007669"/>
    <property type="project" value="TreeGrafter"/>
</dbReference>
<evidence type="ECO:0000259" key="7">
    <source>
        <dbReference type="PROSITE" id="PS50035"/>
    </source>
</evidence>
<keyword evidence="3" id="KW-0443">Lipid metabolism</keyword>
<evidence type="ECO:0000256" key="3">
    <source>
        <dbReference type="ARBA" id="ARBA00023098"/>
    </source>
</evidence>
<dbReference type="PANTHER" id="PTHR43856:SF1">
    <property type="entry name" value="MITOCHONDRIAL CARDIOLIPIN HYDROLASE"/>
    <property type="match status" value="1"/>
</dbReference>
<evidence type="ECO:0000256" key="1">
    <source>
        <dbReference type="ARBA" id="ARBA00022801"/>
    </source>
</evidence>
<dbReference type="Proteomes" id="UP000292052">
    <property type="component" value="Unassembled WGS sequence"/>
</dbReference>
<dbReference type="GO" id="GO:0005739">
    <property type="term" value="C:mitochondrion"/>
    <property type="evidence" value="ECO:0007669"/>
    <property type="project" value="TreeGrafter"/>
</dbReference>
<evidence type="ECO:0000313" key="9">
    <source>
        <dbReference type="Proteomes" id="UP000292052"/>
    </source>
</evidence>
<dbReference type="EMBL" id="QDEB01112540">
    <property type="protein sequence ID" value="RZB41644.1"/>
    <property type="molecule type" value="Genomic_DNA"/>
</dbReference>
<name>A0A482VE39_ASBVE</name>
<feature type="non-terminal residue" evidence="8">
    <location>
        <position position="169"/>
    </location>
</feature>